<accession>D9TSL6</accession>
<sequence length="77" mass="8958">MIVNATEFKTRAGKYLDIVEKEEIIITRNGKEVAKLVPIRKEGTPNADFLYGLLSNFENKDVTKEQIRDKRVNEKYK</sequence>
<dbReference type="InterPro" id="IPR006442">
    <property type="entry name" value="Antitoxin_Phd/YefM"/>
</dbReference>
<dbReference type="KEGG" id="ttm:Tthe_2406"/>
<dbReference type="NCBIfam" id="TIGR01552">
    <property type="entry name" value="phd_fam"/>
    <property type="match status" value="1"/>
</dbReference>
<dbReference type="eggNOG" id="COG4118">
    <property type="taxonomic scope" value="Bacteria"/>
</dbReference>
<organism evidence="3 4">
    <name type="scientific">Thermoanaerobacterium thermosaccharolyticum (strain ATCC 7956 / DSM 571 / NCIMB 9385 / NCA 3814 / NCTC 13789 / WDCM 00135 / 2032)</name>
    <name type="common">Clostridium thermosaccharolyticum</name>
    <dbReference type="NCBI Taxonomy" id="580327"/>
    <lineage>
        <taxon>Bacteria</taxon>
        <taxon>Bacillati</taxon>
        <taxon>Bacillota</taxon>
        <taxon>Clostridia</taxon>
        <taxon>Thermoanaerobacterales</taxon>
        <taxon>Thermoanaerobacteraceae</taxon>
        <taxon>Thermoanaerobacterium</taxon>
    </lineage>
</organism>
<dbReference type="Proteomes" id="UP000001626">
    <property type="component" value="Chromosome"/>
</dbReference>
<evidence type="ECO:0000313" key="3">
    <source>
        <dbReference type="EMBL" id="ADL69871.1"/>
    </source>
</evidence>
<dbReference type="STRING" id="580327.Tthe_2406"/>
<comment type="function">
    <text evidence="2">Antitoxin component of a type II toxin-antitoxin (TA) system.</text>
</comment>
<keyword evidence="4" id="KW-1185">Reference proteome</keyword>
<protein>
    <recommendedName>
        <fullName evidence="2">Antitoxin</fullName>
    </recommendedName>
</protein>
<evidence type="ECO:0000256" key="1">
    <source>
        <dbReference type="ARBA" id="ARBA00009981"/>
    </source>
</evidence>
<reference evidence="3 4" key="1">
    <citation type="submission" date="2010-08" db="EMBL/GenBank/DDBJ databases">
        <title>Complete sequence of Thermoanaerobacterium thermosaccharolyticum DSM 571.</title>
        <authorList>
            <consortium name="US DOE Joint Genome Institute"/>
            <person name="Lucas S."/>
            <person name="Copeland A."/>
            <person name="Lapidus A."/>
            <person name="Cheng J.-F."/>
            <person name="Bruce D."/>
            <person name="Goodwin L."/>
            <person name="Pitluck S."/>
            <person name="Teshima H."/>
            <person name="Detter J.C."/>
            <person name="Han C."/>
            <person name="Tapia R."/>
            <person name="Land M."/>
            <person name="Hauser L."/>
            <person name="Chang Y.-J."/>
            <person name="Jeffries C."/>
            <person name="Kyrpides N."/>
            <person name="Ivanova N."/>
            <person name="Mikhailova N."/>
            <person name="Hemme C.L."/>
            <person name="Woyke T."/>
        </authorList>
    </citation>
    <scope>NUCLEOTIDE SEQUENCE [LARGE SCALE GENOMIC DNA]</scope>
    <source>
        <strain evidence="4">ATCC 7956 / DSM 571 / NCIMB 9385 / NCA 3814 / NCTC 13789 / WDCM 00135 / 2032</strain>
    </source>
</reference>
<evidence type="ECO:0000256" key="2">
    <source>
        <dbReference type="RuleBase" id="RU362080"/>
    </source>
</evidence>
<dbReference type="HOGENOM" id="CLU_195100_0_0_9"/>
<proteinExistence type="inferred from homology"/>
<dbReference type="Pfam" id="PF02604">
    <property type="entry name" value="PhdYeFM_antitox"/>
    <property type="match status" value="1"/>
</dbReference>
<dbReference type="Gene3D" id="3.40.1620.10">
    <property type="entry name" value="YefM-like domain"/>
    <property type="match status" value="1"/>
</dbReference>
<dbReference type="GeneID" id="93865216"/>
<evidence type="ECO:0000313" key="4">
    <source>
        <dbReference type="Proteomes" id="UP000001626"/>
    </source>
</evidence>
<comment type="similarity">
    <text evidence="1 2">Belongs to the phD/YefM antitoxin family.</text>
</comment>
<dbReference type="SUPFAM" id="SSF143120">
    <property type="entry name" value="YefM-like"/>
    <property type="match status" value="1"/>
</dbReference>
<gene>
    <name evidence="3" type="ordered locus">Tthe_2406</name>
</gene>
<dbReference type="EMBL" id="CP002171">
    <property type="protein sequence ID" value="ADL69871.1"/>
    <property type="molecule type" value="Genomic_DNA"/>
</dbReference>
<dbReference type="InterPro" id="IPR036165">
    <property type="entry name" value="YefM-like_sf"/>
</dbReference>
<dbReference type="RefSeq" id="WP_013298828.1">
    <property type="nucleotide sequence ID" value="NC_014410.1"/>
</dbReference>
<dbReference type="AlphaFoldDB" id="D9TSL6"/>
<dbReference type="OrthoDB" id="9808428at2"/>
<name>D9TSL6_THETC</name>